<dbReference type="AlphaFoldDB" id="A0AAV6U114"/>
<keyword evidence="3" id="KW-1185">Reference proteome</keyword>
<feature type="region of interest" description="Disordered" evidence="1">
    <location>
        <begin position="1"/>
        <end position="29"/>
    </location>
</feature>
<feature type="compositionally biased region" description="Basic and acidic residues" evidence="1">
    <location>
        <begin position="10"/>
        <end position="29"/>
    </location>
</feature>
<protein>
    <submittedName>
        <fullName evidence="2">Uncharacterized protein</fullName>
    </submittedName>
</protein>
<organism evidence="2 3">
    <name type="scientific">Oedothorax gibbosus</name>
    <dbReference type="NCBI Taxonomy" id="931172"/>
    <lineage>
        <taxon>Eukaryota</taxon>
        <taxon>Metazoa</taxon>
        <taxon>Ecdysozoa</taxon>
        <taxon>Arthropoda</taxon>
        <taxon>Chelicerata</taxon>
        <taxon>Arachnida</taxon>
        <taxon>Araneae</taxon>
        <taxon>Araneomorphae</taxon>
        <taxon>Entelegynae</taxon>
        <taxon>Araneoidea</taxon>
        <taxon>Linyphiidae</taxon>
        <taxon>Erigoninae</taxon>
        <taxon>Oedothorax</taxon>
    </lineage>
</organism>
<name>A0AAV6U114_9ARAC</name>
<proteinExistence type="predicted"/>
<accession>A0AAV6U114</accession>
<dbReference type="EMBL" id="JAFNEN010000748">
    <property type="protein sequence ID" value="KAG8177818.1"/>
    <property type="molecule type" value="Genomic_DNA"/>
</dbReference>
<reference evidence="2 3" key="1">
    <citation type="journal article" date="2022" name="Nat. Ecol. Evol.">
        <title>A masculinizing supergene underlies an exaggerated male reproductive morph in a spider.</title>
        <authorList>
            <person name="Hendrickx F."/>
            <person name="De Corte Z."/>
            <person name="Sonet G."/>
            <person name="Van Belleghem S.M."/>
            <person name="Kostlbacher S."/>
            <person name="Vangestel C."/>
        </authorList>
    </citation>
    <scope>NUCLEOTIDE SEQUENCE [LARGE SCALE GENOMIC DNA]</scope>
    <source>
        <strain evidence="2">W744_W776</strain>
    </source>
</reference>
<comment type="caution">
    <text evidence="2">The sequence shown here is derived from an EMBL/GenBank/DDBJ whole genome shotgun (WGS) entry which is preliminary data.</text>
</comment>
<evidence type="ECO:0000256" key="1">
    <source>
        <dbReference type="SAM" id="MobiDB-lite"/>
    </source>
</evidence>
<evidence type="ECO:0000313" key="3">
    <source>
        <dbReference type="Proteomes" id="UP000827092"/>
    </source>
</evidence>
<dbReference type="Proteomes" id="UP000827092">
    <property type="component" value="Unassembled WGS sequence"/>
</dbReference>
<gene>
    <name evidence="2" type="ORF">JTE90_021151</name>
</gene>
<evidence type="ECO:0000313" key="2">
    <source>
        <dbReference type="EMBL" id="KAG8177818.1"/>
    </source>
</evidence>
<feature type="region of interest" description="Disordered" evidence="1">
    <location>
        <begin position="88"/>
        <end position="108"/>
    </location>
</feature>
<sequence length="131" mass="14691">MTSRLAQCAEVEHEKQGGSGRVGEELPPDKALPRTVVANEWRGRRQDGRLMFYSGACIKRRLAHIGELARIPYPGRSQLGSFNQKLFHAPSGRSTRAQRKSKGNPPPSFIKDIKEIFYINISTKAPARLTF</sequence>